<dbReference type="OrthoDB" id="9773233at2"/>
<evidence type="ECO:0000313" key="7">
    <source>
        <dbReference type="Proteomes" id="UP000237350"/>
    </source>
</evidence>
<dbReference type="Proteomes" id="UP000237350">
    <property type="component" value="Unassembled WGS sequence"/>
</dbReference>
<dbReference type="Pfam" id="PF22780">
    <property type="entry name" value="HI0933_like_1st"/>
    <property type="match status" value="1"/>
</dbReference>
<gene>
    <name evidence="6" type="ORF">AU468_05600</name>
</gene>
<dbReference type="PRINTS" id="PR00411">
    <property type="entry name" value="PNDRDTASEI"/>
</dbReference>
<reference evidence="7" key="1">
    <citation type="submission" date="2015-12" db="EMBL/GenBank/DDBJ databases">
        <authorList>
            <person name="Lodha T.D."/>
            <person name="Chintalapati S."/>
            <person name="Chintalapati V.R."/>
            <person name="Sravanthi T."/>
        </authorList>
    </citation>
    <scope>NUCLEOTIDE SEQUENCE [LARGE SCALE GENOMIC DNA]</scope>
    <source>
        <strain evidence="7">JC133</strain>
    </source>
</reference>
<accession>A0A2S4JU41</accession>
<protein>
    <recommendedName>
        <fullName evidence="8">Flavoprotein</fullName>
    </recommendedName>
</protein>
<keyword evidence="2" id="KW-0285">Flavoprotein</keyword>
<comment type="caution">
    <text evidence="6">The sequence shown here is derived from an EMBL/GenBank/DDBJ whole genome shotgun (WGS) entry which is preliminary data.</text>
</comment>
<dbReference type="Gene3D" id="2.40.30.10">
    <property type="entry name" value="Translation factors"/>
    <property type="match status" value="1"/>
</dbReference>
<dbReference type="Gene3D" id="3.50.50.60">
    <property type="entry name" value="FAD/NAD(P)-binding domain"/>
    <property type="match status" value="1"/>
</dbReference>
<keyword evidence="3" id="KW-0274">FAD</keyword>
<dbReference type="InterPro" id="IPR036188">
    <property type="entry name" value="FAD/NAD-bd_sf"/>
</dbReference>
<dbReference type="InterPro" id="IPR055178">
    <property type="entry name" value="RsdA/BaiN/AoA(So)-like_dom"/>
</dbReference>
<dbReference type="SUPFAM" id="SSF160996">
    <property type="entry name" value="HI0933 insert domain-like"/>
    <property type="match status" value="1"/>
</dbReference>
<name>A0A2S4JU41_9SPIO</name>
<proteinExistence type="predicted"/>
<organism evidence="6 7">
    <name type="scientific">Alkalispirochaeta sphaeroplastigenens</name>
    <dbReference type="NCBI Taxonomy" id="1187066"/>
    <lineage>
        <taxon>Bacteria</taxon>
        <taxon>Pseudomonadati</taxon>
        <taxon>Spirochaetota</taxon>
        <taxon>Spirochaetia</taxon>
        <taxon>Spirochaetales</taxon>
        <taxon>Spirochaetaceae</taxon>
        <taxon>Alkalispirochaeta</taxon>
    </lineage>
</organism>
<dbReference type="AlphaFoldDB" id="A0A2S4JU41"/>
<evidence type="ECO:0000259" key="4">
    <source>
        <dbReference type="Pfam" id="PF03486"/>
    </source>
</evidence>
<feature type="domain" description="RsdA/BaiN/AoA(So)-like Rossmann fold-like" evidence="4">
    <location>
        <begin position="5"/>
        <end position="391"/>
    </location>
</feature>
<dbReference type="NCBIfam" id="TIGR00275">
    <property type="entry name" value="aminoacetone oxidase family FAD-binding enzyme"/>
    <property type="match status" value="1"/>
</dbReference>
<keyword evidence="7" id="KW-1185">Reference proteome</keyword>
<evidence type="ECO:0000256" key="2">
    <source>
        <dbReference type="ARBA" id="ARBA00022630"/>
    </source>
</evidence>
<evidence type="ECO:0000259" key="5">
    <source>
        <dbReference type="Pfam" id="PF22780"/>
    </source>
</evidence>
<dbReference type="InterPro" id="IPR057661">
    <property type="entry name" value="RsdA/BaiN/AoA(So)_Rossmann"/>
</dbReference>
<dbReference type="RefSeq" id="WP_103679878.1">
    <property type="nucleotide sequence ID" value="NZ_LPWH01000055.1"/>
</dbReference>
<comment type="cofactor">
    <cofactor evidence="1">
        <name>FAD</name>
        <dbReference type="ChEBI" id="CHEBI:57692"/>
    </cofactor>
</comment>
<feature type="domain" description="RsdA/BaiN/AoA(So)-like insert" evidence="5">
    <location>
        <begin position="189"/>
        <end position="338"/>
    </location>
</feature>
<dbReference type="EMBL" id="LPWH01000055">
    <property type="protein sequence ID" value="POR03032.1"/>
    <property type="molecule type" value="Genomic_DNA"/>
</dbReference>
<evidence type="ECO:0000256" key="1">
    <source>
        <dbReference type="ARBA" id="ARBA00001974"/>
    </source>
</evidence>
<dbReference type="InterPro" id="IPR023166">
    <property type="entry name" value="BaiN-like_dom_sf"/>
</dbReference>
<dbReference type="InterPro" id="IPR004792">
    <property type="entry name" value="BaiN-like"/>
</dbReference>
<dbReference type="PANTHER" id="PTHR42887:SF2">
    <property type="entry name" value="OS12G0638800 PROTEIN"/>
    <property type="match status" value="1"/>
</dbReference>
<dbReference type="Pfam" id="PF03486">
    <property type="entry name" value="HI0933_like"/>
    <property type="match status" value="1"/>
</dbReference>
<evidence type="ECO:0000313" key="6">
    <source>
        <dbReference type="EMBL" id="POR03032.1"/>
    </source>
</evidence>
<dbReference type="PRINTS" id="PR00368">
    <property type="entry name" value="FADPNR"/>
</dbReference>
<dbReference type="Gene3D" id="1.10.8.260">
    <property type="entry name" value="HI0933 insert domain-like"/>
    <property type="match status" value="1"/>
</dbReference>
<sequence>MNEWDVIIIGAGASGLMCAAQAGRRGRSVLVLDSGKRPGRKVLMAGGGKCNFTNLQVDSQNFLSQNSHFCKSALSRYSQYDFIDLVERYGIPYHERQEGQLFCHRSSADILEMLLQEARSGGAVIRMNQTVQEVLRTGGLYRVVTAAESWTAASVVVATGGVSLPAAGVSPLGFRIARNFDLPLIPPGPALVPFTWQTREKALFQPLSGVSLPVTARCGDHSFTGDLLFTHRGTSGPVSLQLSTYWDQGQEIIVDFLPRGGVDELLAESLREHPDKTLLNTLSVHLPRRLVKALLDRRDIGSMPIRTLSPGDIRKIAEAIQAVSFVPQGTEGYRTAEVTRGGVSTEALSSKTMETRTMEGLFFIGEVVDVTGQLGGYNLQWAWSSGWAAGQHC</sequence>
<dbReference type="SUPFAM" id="SSF51905">
    <property type="entry name" value="FAD/NAD(P)-binding domain"/>
    <property type="match status" value="1"/>
</dbReference>
<evidence type="ECO:0008006" key="8">
    <source>
        <dbReference type="Google" id="ProtNLM"/>
    </source>
</evidence>
<evidence type="ECO:0000256" key="3">
    <source>
        <dbReference type="ARBA" id="ARBA00022827"/>
    </source>
</evidence>
<dbReference type="PANTHER" id="PTHR42887">
    <property type="entry name" value="OS12G0638800 PROTEIN"/>
    <property type="match status" value="1"/>
</dbReference>